<comment type="caution">
    <text evidence="1">The sequence shown here is derived from an EMBL/GenBank/DDBJ whole genome shotgun (WGS) entry which is preliminary data.</text>
</comment>
<evidence type="ECO:0000313" key="2">
    <source>
        <dbReference type="Proteomes" id="UP001057402"/>
    </source>
</evidence>
<sequence length="103" mass="12204">MLSGNSVESRERKRNGALEKVVERRQRRMIKNRESAARSRERKQAYTLELEAEVEKLKELNQDLQKKQDELMNMRKNQMTGEVNQQRGGVKIFCLRRSLTGPW</sequence>
<accession>A0ACB9P395</accession>
<evidence type="ECO:0000313" key="1">
    <source>
        <dbReference type="EMBL" id="KAI4342174.1"/>
    </source>
</evidence>
<dbReference type="EMBL" id="CM042886">
    <property type="protein sequence ID" value="KAI4342174.1"/>
    <property type="molecule type" value="Genomic_DNA"/>
</dbReference>
<reference evidence="2" key="1">
    <citation type="journal article" date="2023" name="Front. Plant Sci.">
        <title>Chromosomal-level genome assembly of Melastoma candidum provides insights into trichome evolution.</title>
        <authorList>
            <person name="Zhong Y."/>
            <person name="Wu W."/>
            <person name="Sun C."/>
            <person name="Zou P."/>
            <person name="Liu Y."/>
            <person name="Dai S."/>
            <person name="Zhou R."/>
        </authorList>
    </citation>
    <scope>NUCLEOTIDE SEQUENCE [LARGE SCALE GENOMIC DNA]</scope>
</reference>
<dbReference type="Proteomes" id="UP001057402">
    <property type="component" value="Chromosome 7"/>
</dbReference>
<protein>
    <submittedName>
        <fullName evidence="1">Uncharacterized protein</fullName>
    </submittedName>
</protein>
<organism evidence="1 2">
    <name type="scientific">Melastoma candidum</name>
    <dbReference type="NCBI Taxonomy" id="119954"/>
    <lineage>
        <taxon>Eukaryota</taxon>
        <taxon>Viridiplantae</taxon>
        <taxon>Streptophyta</taxon>
        <taxon>Embryophyta</taxon>
        <taxon>Tracheophyta</taxon>
        <taxon>Spermatophyta</taxon>
        <taxon>Magnoliopsida</taxon>
        <taxon>eudicotyledons</taxon>
        <taxon>Gunneridae</taxon>
        <taxon>Pentapetalae</taxon>
        <taxon>rosids</taxon>
        <taxon>malvids</taxon>
        <taxon>Myrtales</taxon>
        <taxon>Melastomataceae</taxon>
        <taxon>Melastomatoideae</taxon>
        <taxon>Melastomateae</taxon>
        <taxon>Melastoma</taxon>
    </lineage>
</organism>
<gene>
    <name evidence="1" type="ORF">MLD38_026826</name>
</gene>
<proteinExistence type="predicted"/>
<name>A0ACB9P395_9MYRT</name>
<keyword evidence="2" id="KW-1185">Reference proteome</keyword>